<comment type="caution">
    <text evidence="2">The sequence shown here is derived from an EMBL/GenBank/DDBJ whole genome shotgun (WGS) entry which is preliminary data.</text>
</comment>
<dbReference type="EMBL" id="SPVG01000181">
    <property type="protein sequence ID" value="TFW18572.1"/>
    <property type="molecule type" value="Genomic_DNA"/>
</dbReference>
<evidence type="ECO:0000313" key="3">
    <source>
        <dbReference type="Proteomes" id="UP000297729"/>
    </source>
</evidence>
<proteinExistence type="predicted"/>
<sequence length="207" mass="23204">MVTAPPKPPASVPVNRPASITTKSSSIHETIHHQQFTAATVRTGAATDLLLAQANQLGHRLAPYIQLLPGLGQGRGRQRACSGLKNRSHDQYCPIEGTPLSRCESYRLYVQEDKELNQEYKALIKALSKDDVAVLRKMQRSWLDWRLDKCDEVDQQANCDNGVCAGVAHDECIVALTAQRVNELSRFRQNVHEAKSNNFNFSKKYDF</sequence>
<dbReference type="Pfam" id="PF07007">
    <property type="entry name" value="LprI"/>
    <property type="match status" value="1"/>
</dbReference>
<name>A0A4Y9SCW2_9BURK</name>
<gene>
    <name evidence="2" type="ORF">E4L98_18020</name>
</gene>
<dbReference type="OrthoDB" id="7340239at2"/>
<keyword evidence="3" id="KW-1185">Reference proteome</keyword>
<protein>
    <submittedName>
        <fullName evidence="2">DUF1311 domain-containing protein</fullName>
    </submittedName>
</protein>
<dbReference type="PANTHER" id="PTHR39176">
    <property type="entry name" value="PERIPLASMIC PROTEIN-RELATED"/>
    <property type="match status" value="1"/>
</dbReference>
<dbReference type="Gene3D" id="1.20.1270.180">
    <property type="match status" value="1"/>
</dbReference>
<evidence type="ECO:0000259" key="1">
    <source>
        <dbReference type="Pfam" id="PF07007"/>
    </source>
</evidence>
<evidence type="ECO:0000313" key="2">
    <source>
        <dbReference type="EMBL" id="TFW18572.1"/>
    </source>
</evidence>
<dbReference type="PANTHER" id="PTHR39176:SF1">
    <property type="entry name" value="PERIPLASMIC PROTEIN"/>
    <property type="match status" value="1"/>
</dbReference>
<dbReference type="AlphaFoldDB" id="A0A4Y9SCW2"/>
<accession>A0A4Y9SCW2</accession>
<reference evidence="2 3" key="1">
    <citation type="submission" date="2019-03" db="EMBL/GenBank/DDBJ databases">
        <title>Draft Genome Sequence of Duganella callidus sp. nov., a Novel Duganella Species Isolated from Cultivated Soil.</title>
        <authorList>
            <person name="Raths R."/>
            <person name="Peta V."/>
            <person name="Bucking H."/>
        </authorList>
    </citation>
    <scope>NUCLEOTIDE SEQUENCE [LARGE SCALE GENOMIC DNA]</scope>
    <source>
        <strain evidence="2 3">DN04</strain>
    </source>
</reference>
<feature type="domain" description="Lysozyme inhibitor LprI-like N-terminal" evidence="1">
    <location>
        <begin position="109"/>
        <end position="184"/>
    </location>
</feature>
<dbReference type="Proteomes" id="UP000297729">
    <property type="component" value="Unassembled WGS sequence"/>
</dbReference>
<organism evidence="2 3">
    <name type="scientific">Duganella callida</name>
    <dbReference type="NCBI Taxonomy" id="2561932"/>
    <lineage>
        <taxon>Bacteria</taxon>
        <taxon>Pseudomonadati</taxon>
        <taxon>Pseudomonadota</taxon>
        <taxon>Betaproteobacteria</taxon>
        <taxon>Burkholderiales</taxon>
        <taxon>Oxalobacteraceae</taxon>
        <taxon>Telluria group</taxon>
        <taxon>Duganella</taxon>
    </lineage>
</organism>
<dbReference type="InterPro" id="IPR009739">
    <property type="entry name" value="LprI-like_N"/>
</dbReference>